<protein>
    <submittedName>
        <fullName evidence="4">Uncharacterized protein</fullName>
    </submittedName>
</protein>
<dbReference type="InterPro" id="IPR026183">
    <property type="entry name" value="Taxilin_fam"/>
</dbReference>
<gene>
    <name evidence="4" type="ORF">Ao3042_05323</name>
</gene>
<dbReference type="Pfam" id="PF09728">
    <property type="entry name" value="Taxilin"/>
    <property type="match status" value="1"/>
</dbReference>
<dbReference type="OrthoDB" id="425555at2759"/>
<dbReference type="HOGENOM" id="CLU_1703837_0_0_1"/>
<dbReference type="AlphaFoldDB" id="I8A104"/>
<name>I8A104_ASPO3</name>
<comment type="similarity">
    <text evidence="1">Belongs to the taxilin family.</text>
</comment>
<feature type="coiled-coil region" evidence="2">
    <location>
        <begin position="66"/>
        <end position="97"/>
    </location>
</feature>
<evidence type="ECO:0000256" key="3">
    <source>
        <dbReference type="SAM" id="MobiDB-lite"/>
    </source>
</evidence>
<evidence type="ECO:0000256" key="2">
    <source>
        <dbReference type="SAM" id="Coils"/>
    </source>
</evidence>
<dbReference type="GO" id="GO:0019905">
    <property type="term" value="F:syntaxin binding"/>
    <property type="evidence" value="ECO:0007669"/>
    <property type="project" value="InterPro"/>
</dbReference>
<feature type="region of interest" description="Disordered" evidence="3">
    <location>
        <begin position="133"/>
        <end position="154"/>
    </location>
</feature>
<keyword evidence="2" id="KW-0175">Coiled coil</keyword>
<proteinExistence type="inferred from homology"/>
<evidence type="ECO:0000313" key="4">
    <source>
        <dbReference type="EMBL" id="EIT78424.1"/>
    </source>
</evidence>
<sequence>MTFKTLWLPRAILGVRKLTLTWTKRKYCYPARQYLLLRVLCFRLRVKIKTIGEKFETREVHYKSLLRSKDAEIQSLTAKYEEQRRAAENEAARCRALSSQVSTFSHTEAELRSQLNIYVEKFKQQRIVSDFSQRNGRNVEKDQTLGKGKSHPHP</sequence>
<evidence type="ECO:0000313" key="5">
    <source>
        <dbReference type="Proteomes" id="UP000002812"/>
    </source>
</evidence>
<reference evidence="5" key="2">
    <citation type="submission" date="2012-06" db="EMBL/GenBank/DDBJ databases">
        <title>Comparative genomic analyses of Aspergillus oryzae 3.042 and A. oryzae RIB40 for soy-sauce fermentation.</title>
        <authorList>
            <person name="Zhao G."/>
            <person name="Hou L."/>
            <person name="Wang C."/>
            <person name="Cao X."/>
        </authorList>
    </citation>
    <scope>NUCLEOTIDE SEQUENCE [LARGE SCALE GENOMIC DNA]</scope>
    <source>
        <strain evidence="5">3.042</strain>
    </source>
</reference>
<organism evidence="4 5">
    <name type="scientific">Aspergillus oryzae (strain 3.042)</name>
    <name type="common">Yellow koji mold</name>
    <dbReference type="NCBI Taxonomy" id="1160506"/>
    <lineage>
        <taxon>Eukaryota</taxon>
        <taxon>Fungi</taxon>
        <taxon>Dikarya</taxon>
        <taxon>Ascomycota</taxon>
        <taxon>Pezizomycotina</taxon>
        <taxon>Eurotiomycetes</taxon>
        <taxon>Eurotiomycetidae</taxon>
        <taxon>Eurotiales</taxon>
        <taxon>Aspergillaceae</taxon>
        <taxon>Aspergillus</taxon>
        <taxon>Aspergillus subgen. Circumdati</taxon>
    </lineage>
</organism>
<dbReference type="PANTHER" id="PTHR16127:SF13">
    <property type="entry name" value="GH01188P"/>
    <property type="match status" value="1"/>
</dbReference>
<accession>I8A104</accession>
<dbReference type="PANTHER" id="PTHR16127">
    <property type="entry name" value="TAXILIN"/>
    <property type="match status" value="1"/>
</dbReference>
<evidence type="ECO:0000256" key="1">
    <source>
        <dbReference type="ARBA" id="ARBA00009550"/>
    </source>
</evidence>
<reference evidence="4 5" key="1">
    <citation type="journal article" date="2012" name="Eukaryot. Cell">
        <title>Draft genome sequence of Aspergillus oryzae strain 3.042.</title>
        <authorList>
            <person name="Zhao G."/>
            <person name="Yao Y."/>
            <person name="Qi W."/>
            <person name="Wang C."/>
            <person name="Hou L."/>
            <person name="Zeng B."/>
            <person name="Cao X."/>
        </authorList>
    </citation>
    <scope>NUCLEOTIDE SEQUENCE [LARGE SCALE GENOMIC DNA]</scope>
    <source>
        <strain evidence="4 5">3.042</strain>
    </source>
</reference>
<dbReference type="EMBL" id="AKHY01000138">
    <property type="protein sequence ID" value="EIT78424.1"/>
    <property type="molecule type" value="Genomic_DNA"/>
</dbReference>
<comment type="caution">
    <text evidence="4">The sequence shown here is derived from an EMBL/GenBank/DDBJ whole genome shotgun (WGS) entry which is preliminary data.</text>
</comment>
<dbReference type="Proteomes" id="UP000002812">
    <property type="component" value="Unassembled WGS sequence"/>
</dbReference>